<name>A0A1P8DNU7_VIBAL</name>
<geneLocation type="plasmid" evidence="1">
    <name>pVAS19</name>
</geneLocation>
<dbReference type="EMBL" id="KX957968">
    <property type="protein sequence ID" value="APU90789.1"/>
    <property type="molecule type" value="Genomic_DNA"/>
</dbReference>
<evidence type="ECO:0000313" key="1">
    <source>
        <dbReference type="EMBL" id="APU90789.1"/>
    </source>
</evidence>
<sequence length="80" mass="9266">MARGFYKKRHNVGQSIPSNQLRVGMLIHLSYTNFGCVWRISSIEPVNSKGEIWLNLVAPESGKTKRTNARYAVYIRRDQR</sequence>
<dbReference type="AlphaFoldDB" id="A0A1P8DNU7"/>
<keyword evidence="1" id="KW-0614">Plasmid</keyword>
<reference evidence="1" key="1">
    <citation type="submission" date="2016-10" db="EMBL/GenBank/DDBJ databases">
        <title>Evolution and Comparative Genomics of Conjugative MDR Plasmids in Vibrio species.</title>
        <authorList>
            <person name="Li R."/>
            <person name="Ye L."/>
            <person name="Wong M.Ho.Yin."/>
            <person name="Zheng Z."/>
            <person name="Chan E.Wai.Chi."/>
            <person name="Chen S."/>
        </authorList>
    </citation>
    <scope>NUCLEOTIDE SEQUENCE</scope>
    <source>
        <plasmid evidence="1">pVAS19</plasmid>
    </source>
</reference>
<protein>
    <submittedName>
        <fullName evidence="1">Uncharacterized protein</fullName>
    </submittedName>
</protein>
<organism evidence="1">
    <name type="scientific">Vibrio alginolyticus</name>
    <dbReference type="NCBI Taxonomy" id="663"/>
    <lineage>
        <taxon>Bacteria</taxon>
        <taxon>Pseudomonadati</taxon>
        <taxon>Pseudomonadota</taxon>
        <taxon>Gammaproteobacteria</taxon>
        <taxon>Vibrionales</taxon>
        <taxon>Vibrionaceae</taxon>
        <taxon>Vibrio</taxon>
    </lineage>
</organism>
<accession>A0A1P8DNU7</accession>
<proteinExistence type="predicted"/>